<keyword evidence="1" id="KW-0704">Schiff base</keyword>
<dbReference type="InterPro" id="IPR001585">
    <property type="entry name" value="TAL/FSA"/>
</dbReference>
<evidence type="ECO:0000256" key="1">
    <source>
        <dbReference type="ARBA" id="ARBA00023270"/>
    </source>
</evidence>
<evidence type="ECO:0000313" key="2">
    <source>
        <dbReference type="EMBL" id="ORY74368.1"/>
    </source>
</evidence>
<dbReference type="GeneID" id="63783613"/>
<dbReference type="EMBL" id="MCFI01000030">
    <property type="protein sequence ID" value="ORY74368.1"/>
    <property type="molecule type" value="Genomic_DNA"/>
</dbReference>
<dbReference type="GO" id="GO:0005975">
    <property type="term" value="P:carbohydrate metabolic process"/>
    <property type="evidence" value="ECO:0007669"/>
    <property type="project" value="InterPro"/>
</dbReference>
<dbReference type="PANTHER" id="PTHR10683">
    <property type="entry name" value="TRANSALDOLASE"/>
    <property type="match status" value="1"/>
</dbReference>
<dbReference type="GO" id="GO:0009052">
    <property type="term" value="P:pentose-phosphate shunt, non-oxidative branch"/>
    <property type="evidence" value="ECO:0007669"/>
    <property type="project" value="TreeGrafter"/>
</dbReference>
<dbReference type="AlphaFoldDB" id="A0A1Y2ES23"/>
<dbReference type="GO" id="GO:0004801">
    <property type="term" value="F:transaldolase activity"/>
    <property type="evidence" value="ECO:0007669"/>
    <property type="project" value="TreeGrafter"/>
</dbReference>
<keyword evidence="3" id="KW-1185">Reference proteome</keyword>
<feature type="non-terminal residue" evidence="2">
    <location>
        <position position="1"/>
    </location>
</feature>
<dbReference type="PANTHER" id="PTHR10683:SF34">
    <property type="entry name" value="TRANSALDOLASE"/>
    <property type="match status" value="1"/>
</dbReference>
<reference evidence="2 3" key="1">
    <citation type="submission" date="2016-07" db="EMBL/GenBank/DDBJ databases">
        <title>Pervasive Adenine N6-methylation of Active Genes in Fungi.</title>
        <authorList>
            <consortium name="DOE Joint Genome Institute"/>
            <person name="Mondo S.J."/>
            <person name="Dannebaum R.O."/>
            <person name="Kuo R.C."/>
            <person name="Labutti K."/>
            <person name="Haridas S."/>
            <person name="Kuo A."/>
            <person name="Salamov A."/>
            <person name="Ahrendt S.R."/>
            <person name="Lipzen A."/>
            <person name="Sullivan W."/>
            <person name="Andreopoulos W.B."/>
            <person name="Clum A."/>
            <person name="Lindquist E."/>
            <person name="Daum C."/>
            <person name="Ramamoorthy G.K."/>
            <person name="Gryganskyi A."/>
            <person name="Culley D."/>
            <person name="Magnuson J.K."/>
            <person name="James T.Y."/>
            <person name="O'Malley M.A."/>
            <person name="Stajich J.E."/>
            <person name="Spatafora J.W."/>
            <person name="Visel A."/>
            <person name="Grigoriev I.V."/>
        </authorList>
    </citation>
    <scope>NUCLEOTIDE SEQUENCE [LARGE SCALE GENOMIC DNA]</scope>
    <source>
        <strain evidence="2 3">12-1054</strain>
    </source>
</reference>
<proteinExistence type="predicted"/>
<dbReference type="OMA" id="IFCDMQD"/>
<evidence type="ECO:0000313" key="3">
    <source>
        <dbReference type="Proteomes" id="UP000193685"/>
    </source>
</evidence>
<dbReference type="SUPFAM" id="SSF51569">
    <property type="entry name" value="Aldolase"/>
    <property type="match status" value="1"/>
</dbReference>
<evidence type="ECO:0008006" key="4">
    <source>
        <dbReference type="Google" id="ProtNLM"/>
    </source>
</evidence>
<dbReference type="Proteomes" id="UP000193685">
    <property type="component" value="Unassembled WGS sequence"/>
</dbReference>
<accession>A0A1Y2ES23</accession>
<protein>
    <recommendedName>
        <fullName evidence="4">Transaldolase</fullName>
    </recommendedName>
</protein>
<dbReference type="OrthoDB" id="1711136at2759"/>
<comment type="caution">
    <text evidence="2">The sequence shown here is derived from an EMBL/GenBank/DDBJ whole genome shotgun (WGS) entry which is preliminary data.</text>
</comment>
<dbReference type="Pfam" id="PF00923">
    <property type="entry name" value="TAL_FSA"/>
    <property type="match status" value="1"/>
</dbReference>
<sequence>LTILRQSTLVDLDALDSCIPRKYSFKFRDCTSNQAIALGQLLQPSSAVLLERAKEAVKHDAVVRAYCTDHQETLNVIADLLVIYMQAEILPQLQPGGRVHIQSSPALANDVDRTVAHARRIVNLFTHVTNAAVDRLCIKVPSTWAGLYACATLEAEGIRCLATILFTERQALLAHQARCTYIAPYINELRVHFEEGYRDPSPNFAMVKTIHALYEKLNSRTMILPASLTTVEEVMALNGVEHITISPALISLLA</sequence>
<dbReference type="RefSeq" id="XP_040722017.1">
    <property type="nucleotide sequence ID" value="XM_040867014.1"/>
</dbReference>
<name>A0A1Y2ES23_PROLT</name>
<feature type="non-terminal residue" evidence="2">
    <location>
        <position position="254"/>
    </location>
</feature>
<dbReference type="Gene3D" id="3.20.20.70">
    <property type="entry name" value="Aldolase class I"/>
    <property type="match status" value="1"/>
</dbReference>
<dbReference type="STRING" id="56484.A0A1Y2ES23"/>
<organism evidence="2 3">
    <name type="scientific">Protomyces lactucae-debilis</name>
    <dbReference type="NCBI Taxonomy" id="2754530"/>
    <lineage>
        <taxon>Eukaryota</taxon>
        <taxon>Fungi</taxon>
        <taxon>Dikarya</taxon>
        <taxon>Ascomycota</taxon>
        <taxon>Taphrinomycotina</taxon>
        <taxon>Taphrinomycetes</taxon>
        <taxon>Taphrinales</taxon>
        <taxon>Protomycetaceae</taxon>
        <taxon>Protomyces</taxon>
    </lineage>
</organism>
<gene>
    <name evidence="2" type="ORF">BCR37DRAFT_331197</name>
</gene>
<dbReference type="InterPro" id="IPR013785">
    <property type="entry name" value="Aldolase_TIM"/>
</dbReference>